<gene>
    <name evidence="3" type="ORF">FRX31_014990</name>
</gene>
<sequence length="606" mass="67827">MEEEIHSLSNSINRSLILEMNLPEELLQTNHAQWDSTLIVTIFMGDNLNPNLAMKAIRAAWRLRSTLDMVQQGINRFGCRFERELDKQRVLDEQPWKVLGKVLLIEHYNGDIDPETVIFNTLPVWIWFEGLKLEHLHSTVIEMISAAAGKVLDVQPKRYLPRQAEGFRARVELKISKPIAQGVPVNSVRWGRTWVTFVYRDLPKCYCTQCFRLGHDAEACPYEDHQNHIPNAIFLIDYPMAANQQVEQDLPQGNNTIADIQLLVDMIENQDTNQMEINDERRSTEMGEHQALHDNTQITGLQTMTHHQPSYYSGPYWEPHNNSSFNEAQIGNQVRMADSVQDQTAFSPNPTPPLLPPSAAIHPHGRGGLPLIDDSQPRATRRRGRPHGSPNKVVKGKGKVDYKPKPYKKRKAGEALDIPPHISPLPQLTNTQSPSLPSSATPNPSLISSSSSQPINQSTIQIAWDIITNPAAFPYLSSMGFINPSTTQSQHPQPSTIPSQSISSASKSPPFSPTSVLPGYGLELNNLEIHINNILHDPNATDELFNAIIEPFTDPNLSGIDGHFATTDQTGVHESRASTTNRPSISEFEGTFDHMQHLTSPRSNSQ</sequence>
<dbReference type="OrthoDB" id="1434627at2759"/>
<dbReference type="Pfam" id="PF14111">
    <property type="entry name" value="DUF4283"/>
    <property type="match status" value="1"/>
</dbReference>
<proteinExistence type="predicted"/>
<accession>A0A7J6WEP4</accession>
<evidence type="ECO:0000256" key="1">
    <source>
        <dbReference type="SAM" id="MobiDB-lite"/>
    </source>
</evidence>
<evidence type="ECO:0000313" key="3">
    <source>
        <dbReference type="EMBL" id="KAF5195423.1"/>
    </source>
</evidence>
<evidence type="ECO:0000259" key="2">
    <source>
        <dbReference type="Pfam" id="PF14111"/>
    </source>
</evidence>
<dbReference type="InterPro" id="IPR040256">
    <property type="entry name" value="At4g02000-like"/>
</dbReference>
<feature type="domain" description="DUF4283" evidence="2">
    <location>
        <begin position="32"/>
        <end position="115"/>
    </location>
</feature>
<dbReference type="InterPro" id="IPR025558">
    <property type="entry name" value="DUF4283"/>
</dbReference>
<comment type="caution">
    <text evidence="3">The sequence shown here is derived from an EMBL/GenBank/DDBJ whole genome shotgun (WGS) entry which is preliminary data.</text>
</comment>
<reference evidence="3 4" key="1">
    <citation type="submission" date="2020-06" db="EMBL/GenBank/DDBJ databases">
        <title>Transcriptomic and genomic resources for Thalictrum thalictroides and T. hernandezii: Facilitating candidate gene discovery in an emerging model plant lineage.</title>
        <authorList>
            <person name="Arias T."/>
            <person name="Riano-Pachon D.M."/>
            <person name="Di Stilio V.S."/>
        </authorList>
    </citation>
    <scope>NUCLEOTIDE SEQUENCE [LARGE SCALE GENOMIC DNA]</scope>
    <source>
        <strain evidence="4">cv. WT478/WT964</strain>
        <tissue evidence="3">Leaves</tissue>
    </source>
</reference>
<feature type="compositionally biased region" description="Polar residues" evidence="1">
    <location>
        <begin position="426"/>
        <end position="437"/>
    </location>
</feature>
<dbReference type="PANTHER" id="PTHR31286">
    <property type="entry name" value="GLYCINE-RICH CELL WALL STRUCTURAL PROTEIN 1.8-LIKE"/>
    <property type="match status" value="1"/>
</dbReference>
<feature type="non-terminal residue" evidence="3">
    <location>
        <position position="606"/>
    </location>
</feature>
<feature type="compositionally biased region" description="Low complexity" evidence="1">
    <location>
        <begin position="438"/>
        <end position="452"/>
    </location>
</feature>
<protein>
    <recommendedName>
        <fullName evidence="2">DUF4283 domain-containing protein</fullName>
    </recommendedName>
</protein>
<dbReference type="EMBL" id="JABWDY010017338">
    <property type="protein sequence ID" value="KAF5195423.1"/>
    <property type="molecule type" value="Genomic_DNA"/>
</dbReference>
<name>A0A7J6WEP4_THATH</name>
<dbReference type="Proteomes" id="UP000554482">
    <property type="component" value="Unassembled WGS sequence"/>
</dbReference>
<feature type="region of interest" description="Disordered" evidence="1">
    <location>
        <begin position="338"/>
        <end position="452"/>
    </location>
</feature>
<organism evidence="3 4">
    <name type="scientific">Thalictrum thalictroides</name>
    <name type="common">Rue-anemone</name>
    <name type="synonym">Anemone thalictroides</name>
    <dbReference type="NCBI Taxonomy" id="46969"/>
    <lineage>
        <taxon>Eukaryota</taxon>
        <taxon>Viridiplantae</taxon>
        <taxon>Streptophyta</taxon>
        <taxon>Embryophyta</taxon>
        <taxon>Tracheophyta</taxon>
        <taxon>Spermatophyta</taxon>
        <taxon>Magnoliopsida</taxon>
        <taxon>Ranunculales</taxon>
        <taxon>Ranunculaceae</taxon>
        <taxon>Thalictroideae</taxon>
        <taxon>Thalictrum</taxon>
    </lineage>
</organism>
<dbReference type="PANTHER" id="PTHR31286:SF167">
    <property type="entry name" value="OS09G0268800 PROTEIN"/>
    <property type="match status" value="1"/>
</dbReference>
<evidence type="ECO:0000313" key="4">
    <source>
        <dbReference type="Proteomes" id="UP000554482"/>
    </source>
</evidence>
<feature type="region of interest" description="Disordered" evidence="1">
    <location>
        <begin position="484"/>
        <end position="512"/>
    </location>
</feature>
<dbReference type="AlphaFoldDB" id="A0A7J6WEP4"/>
<keyword evidence="4" id="KW-1185">Reference proteome</keyword>